<evidence type="ECO:0000256" key="1">
    <source>
        <dbReference type="SAM" id="MobiDB-lite"/>
    </source>
</evidence>
<dbReference type="VEuPathDB" id="PlasmoDB:PRELSG_1030400"/>
<feature type="region of interest" description="Disordered" evidence="1">
    <location>
        <begin position="189"/>
        <end position="230"/>
    </location>
</feature>
<dbReference type="RefSeq" id="XP_028533651.1">
    <property type="nucleotide sequence ID" value="XM_028677242.1"/>
</dbReference>
<proteinExistence type="predicted"/>
<evidence type="ECO:0000313" key="3">
    <source>
        <dbReference type="Proteomes" id="UP000220158"/>
    </source>
</evidence>
<name>A0A1J1H6V2_PLARL</name>
<protein>
    <submittedName>
        <fullName evidence="2">HCNGP-like protein, putative</fullName>
    </submittedName>
</protein>
<dbReference type="GO" id="GO:0005634">
    <property type="term" value="C:nucleus"/>
    <property type="evidence" value="ECO:0007669"/>
    <property type="project" value="TreeGrafter"/>
</dbReference>
<organism evidence="2 3">
    <name type="scientific">Plasmodium relictum</name>
    <dbReference type="NCBI Taxonomy" id="85471"/>
    <lineage>
        <taxon>Eukaryota</taxon>
        <taxon>Sar</taxon>
        <taxon>Alveolata</taxon>
        <taxon>Apicomplexa</taxon>
        <taxon>Aconoidasida</taxon>
        <taxon>Haemosporida</taxon>
        <taxon>Plasmodiidae</taxon>
        <taxon>Plasmodium</taxon>
        <taxon>Plasmodium (Haemamoeba)</taxon>
    </lineage>
</organism>
<keyword evidence="3" id="KW-1185">Reference proteome</keyword>
<sequence>MNLVDYEISSDEDFEALSHKNEKSCTVNEETQINNNNDEVKNCEQKKINNFQIEIKENSTNENDIEEVRIFSCHKKRKIKKDDLIETNNNLSLKSTKENFKINNEQSNKKKNHFNSLCLDKLKSNESLNEKNELKKYKKVSPEEDIKEENEKRNISILKYEKMRENKEEKEIYRDILREDNEIKNNYKMEMNQNYPKEEYEEKKKNKDKNEVNKNTMERDSEKEKNLNEKIPNNKMFFENNNLMNINIDENNFDEIFLLPENEYSDILNKKIDDLSKLYNIDLTINKNITNSNEYKNPCILEKIMQIFNIDVYSSNYPLNIYNPHDFLSVDLFNEKNDQATQNKTKTKWSNIN</sequence>
<feature type="compositionally biased region" description="Basic and acidic residues" evidence="1">
    <location>
        <begin position="196"/>
        <end position="228"/>
    </location>
</feature>
<dbReference type="EMBL" id="LN835305">
    <property type="protein sequence ID" value="CRH00648.1"/>
    <property type="molecule type" value="Genomic_DNA"/>
</dbReference>
<evidence type="ECO:0000313" key="2">
    <source>
        <dbReference type="EMBL" id="CRH00648.1"/>
    </source>
</evidence>
<dbReference type="PANTHER" id="PTHR13464">
    <property type="entry name" value="TRANSCRIPTIONAL REGULATOR PROTEIN HCNGP"/>
    <property type="match status" value="1"/>
</dbReference>
<dbReference type="Pfam" id="PF07818">
    <property type="entry name" value="HCNGP"/>
    <property type="match status" value="1"/>
</dbReference>
<dbReference type="OMA" id="FLRENEY"/>
<reference evidence="2 3" key="1">
    <citation type="submission" date="2015-04" db="EMBL/GenBank/DDBJ databases">
        <authorList>
            <consortium name="Pathogen Informatics"/>
        </authorList>
    </citation>
    <scope>NUCLEOTIDE SEQUENCE [LARGE SCALE GENOMIC DNA]</scope>
    <source>
        <strain evidence="2 3">SGS1</strain>
    </source>
</reference>
<dbReference type="Proteomes" id="UP000220158">
    <property type="component" value="Chromosome 10"/>
</dbReference>
<dbReference type="GeneID" id="39736771"/>
<dbReference type="AlphaFoldDB" id="A0A1J1H6V2"/>
<dbReference type="InterPro" id="IPR012479">
    <property type="entry name" value="SAP30BP"/>
</dbReference>
<accession>A0A1J1H6V2</accession>
<dbReference type="GO" id="GO:0006355">
    <property type="term" value="P:regulation of DNA-templated transcription"/>
    <property type="evidence" value="ECO:0007669"/>
    <property type="project" value="InterPro"/>
</dbReference>
<dbReference type="KEGG" id="prel:PRELSG_1030400"/>
<dbReference type="OrthoDB" id="1714508at2759"/>
<gene>
    <name evidence="2" type="ORF">PRELSG_1030400</name>
</gene>
<dbReference type="PANTHER" id="PTHR13464:SF0">
    <property type="entry name" value="SAP30-BINDING PROTEIN"/>
    <property type="match status" value="1"/>
</dbReference>